<evidence type="ECO:0000256" key="3">
    <source>
        <dbReference type="ARBA" id="ARBA00022989"/>
    </source>
</evidence>
<evidence type="ECO:0000256" key="5">
    <source>
        <dbReference type="SAM" id="Phobius"/>
    </source>
</evidence>
<dbReference type="PANTHER" id="PTHR48021:SF39">
    <property type="entry name" value="MAJOR FACILITATOR SUPERFAMILY (MFS) PROFILE DOMAIN-CONTAINING PROTEIN"/>
    <property type="match status" value="1"/>
</dbReference>
<feature type="transmembrane region" description="Helical" evidence="5">
    <location>
        <begin position="77"/>
        <end position="99"/>
    </location>
</feature>
<dbReference type="InterPro" id="IPR036259">
    <property type="entry name" value="MFS_trans_sf"/>
</dbReference>
<dbReference type="InterPro" id="IPR050549">
    <property type="entry name" value="MFS_Trehalose_Transporter"/>
</dbReference>
<keyword evidence="4 5" id="KW-0472">Membrane</keyword>
<feature type="transmembrane region" description="Helical" evidence="5">
    <location>
        <begin position="256"/>
        <end position="273"/>
    </location>
</feature>
<evidence type="ECO:0000256" key="1">
    <source>
        <dbReference type="ARBA" id="ARBA00004141"/>
    </source>
</evidence>
<organism evidence="7 8">
    <name type="scientific">Spodoptera exigua</name>
    <name type="common">Beet armyworm</name>
    <name type="synonym">Noctua fulgens</name>
    <dbReference type="NCBI Taxonomy" id="7107"/>
    <lineage>
        <taxon>Eukaryota</taxon>
        <taxon>Metazoa</taxon>
        <taxon>Ecdysozoa</taxon>
        <taxon>Arthropoda</taxon>
        <taxon>Hexapoda</taxon>
        <taxon>Insecta</taxon>
        <taxon>Pterygota</taxon>
        <taxon>Neoptera</taxon>
        <taxon>Endopterygota</taxon>
        <taxon>Lepidoptera</taxon>
        <taxon>Glossata</taxon>
        <taxon>Ditrysia</taxon>
        <taxon>Noctuoidea</taxon>
        <taxon>Noctuidae</taxon>
        <taxon>Amphipyrinae</taxon>
        <taxon>Spodoptera</taxon>
    </lineage>
</organism>
<dbReference type="GO" id="GO:0016020">
    <property type="term" value="C:membrane"/>
    <property type="evidence" value="ECO:0007669"/>
    <property type="project" value="UniProtKB-SubCell"/>
</dbReference>
<dbReference type="Gene3D" id="1.20.1250.20">
    <property type="entry name" value="MFS general substrate transporter like domains"/>
    <property type="match status" value="2"/>
</dbReference>
<feature type="transmembrane region" description="Helical" evidence="5">
    <location>
        <begin position="293"/>
        <end position="315"/>
    </location>
</feature>
<reference evidence="7" key="1">
    <citation type="journal article" date="2021" name="G3 (Bethesda)">
        <title>Genome and transcriptome analysis of the beet armyworm Spodoptera exigua reveals targets for pest control. .</title>
        <authorList>
            <person name="Simon S."/>
            <person name="Breeschoten T."/>
            <person name="Jansen H.J."/>
            <person name="Dirks R.P."/>
            <person name="Schranz M.E."/>
            <person name="Ros V.I.D."/>
        </authorList>
    </citation>
    <scope>NUCLEOTIDE SEQUENCE</scope>
    <source>
        <strain evidence="7">TB_SE_WUR_2020</strain>
    </source>
</reference>
<protein>
    <recommendedName>
        <fullName evidence="6">Major facilitator superfamily (MFS) profile domain-containing protein</fullName>
    </recommendedName>
</protein>
<dbReference type="AlphaFoldDB" id="A0A922MWE5"/>
<dbReference type="Pfam" id="PF00083">
    <property type="entry name" value="Sugar_tr"/>
    <property type="match status" value="2"/>
</dbReference>
<feature type="domain" description="Major facilitator superfamily (MFS) profile" evidence="6">
    <location>
        <begin position="1"/>
        <end position="381"/>
    </location>
</feature>
<evidence type="ECO:0000256" key="2">
    <source>
        <dbReference type="ARBA" id="ARBA00022692"/>
    </source>
</evidence>
<dbReference type="PANTHER" id="PTHR48021">
    <property type="match status" value="1"/>
</dbReference>
<name>A0A922MWE5_SPOEX</name>
<feature type="transmembrane region" description="Helical" evidence="5">
    <location>
        <begin position="38"/>
        <end position="57"/>
    </location>
</feature>
<evidence type="ECO:0000313" key="7">
    <source>
        <dbReference type="EMBL" id="KAH9644036.1"/>
    </source>
</evidence>
<feature type="transmembrane region" description="Helical" evidence="5">
    <location>
        <begin position="226"/>
        <end position="244"/>
    </location>
</feature>
<gene>
    <name evidence="7" type="ORF">HF086_004297</name>
</gene>
<keyword evidence="3 5" id="KW-1133">Transmembrane helix</keyword>
<feature type="transmembrane region" description="Helical" evidence="5">
    <location>
        <begin position="201"/>
        <end position="220"/>
    </location>
</feature>
<dbReference type="Proteomes" id="UP000814243">
    <property type="component" value="Unassembled WGS sequence"/>
</dbReference>
<feature type="transmembrane region" description="Helical" evidence="5">
    <location>
        <begin position="359"/>
        <end position="377"/>
    </location>
</feature>
<dbReference type="SUPFAM" id="SSF103473">
    <property type="entry name" value="MFS general substrate transporter"/>
    <property type="match status" value="1"/>
</dbReference>
<accession>A0A922MWE5</accession>
<dbReference type="InterPro" id="IPR005828">
    <property type="entry name" value="MFS_sugar_transport-like"/>
</dbReference>
<proteinExistence type="predicted"/>
<evidence type="ECO:0000256" key="4">
    <source>
        <dbReference type="ARBA" id="ARBA00023136"/>
    </source>
</evidence>
<comment type="subcellular location">
    <subcellularLocation>
        <location evidence="1">Membrane</location>
        <topology evidence="1">Multi-pass membrane protein</topology>
    </subcellularLocation>
</comment>
<dbReference type="GO" id="GO:0022857">
    <property type="term" value="F:transmembrane transporter activity"/>
    <property type="evidence" value="ECO:0007669"/>
    <property type="project" value="InterPro"/>
</dbReference>
<dbReference type="EMBL" id="JACEFF010000104">
    <property type="protein sequence ID" value="KAH9644036.1"/>
    <property type="molecule type" value="Genomic_DNA"/>
</dbReference>
<evidence type="ECO:0000259" key="6">
    <source>
        <dbReference type="PROSITE" id="PS50850"/>
    </source>
</evidence>
<keyword evidence="2 5" id="KW-0812">Transmembrane</keyword>
<feature type="transmembrane region" description="Helical" evidence="5">
    <location>
        <begin position="6"/>
        <end position="26"/>
    </location>
</feature>
<comment type="caution">
    <text evidence="7">The sequence shown here is derived from an EMBL/GenBank/DDBJ whole genome shotgun (WGS) entry which is preliminary data.</text>
</comment>
<dbReference type="InterPro" id="IPR020846">
    <property type="entry name" value="MFS_dom"/>
</dbReference>
<dbReference type="PROSITE" id="PS50850">
    <property type="entry name" value="MFS"/>
    <property type="match status" value="1"/>
</dbReference>
<sequence>MAPNLLLLDLGMAISFATIVIPDLLNAQTGLSLTDTQASWFGSLSFLTQPLGAVISGPMVDYVGRKKATFLVNLPHVMAWIIMYFAWNVPVLFIGNALLGIGTGIMEAPINSYVPDTPVWLLSQGREKDALKSLCYLRGWTTADNVKEEFNELVVYSKNIEGCVICWKKNQAQQECDHSKINRIKRFFVEFNIVMLCKETLRPLSLTMLYFTFYVMSGLTPIKPNMVMVGVISLLASIIVIGMIKSLGKRKLGITAMLGTAISCTALSIYAHTQLDDKVFSYDPTTFPKEKSMIPLIFFYLLTVCTGFNVSWVILSEVFPFRSRASAQGWGAAWNYVVTFIGTKTLIDLETHFRLTGAFATYAAFAYLGTIYLYFFLPETEGISLQEIETYYNGELRIFADDWFINLFKKKK</sequence>
<evidence type="ECO:0000313" key="8">
    <source>
        <dbReference type="Proteomes" id="UP000814243"/>
    </source>
</evidence>